<proteinExistence type="predicted"/>
<gene>
    <name evidence="1" type="ORF">LCGC14_0082980</name>
</gene>
<organism evidence="1">
    <name type="scientific">marine sediment metagenome</name>
    <dbReference type="NCBI Taxonomy" id="412755"/>
    <lineage>
        <taxon>unclassified sequences</taxon>
        <taxon>metagenomes</taxon>
        <taxon>ecological metagenomes</taxon>
    </lineage>
</organism>
<reference evidence="1" key="1">
    <citation type="journal article" date="2015" name="Nature">
        <title>Complex archaea that bridge the gap between prokaryotes and eukaryotes.</title>
        <authorList>
            <person name="Spang A."/>
            <person name="Saw J.H."/>
            <person name="Jorgensen S.L."/>
            <person name="Zaremba-Niedzwiedzka K."/>
            <person name="Martijn J."/>
            <person name="Lind A.E."/>
            <person name="van Eijk R."/>
            <person name="Schleper C."/>
            <person name="Guy L."/>
            <person name="Ettema T.J."/>
        </authorList>
    </citation>
    <scope>NUCLEOTIDE SEQUENCE</scope>
</reference>
<protein>
    <submittedName>
        <fullName evidence="1">Uncharacterized protein</fullName>
    </submittedName>
</protein>
<evidence type="ECO:0000313" key="1">
    <source>
        <dbReference type="EMBL" id="KKO04986.1"/>
    </source>
</evidence>
<accession>A0A0F9VIQ4</accession>
<dbReference type="AlphaFoldDB" id="A0A0F9VIQ4"/>
<name>A0A0F9VIQ4_9ZZZZ</name>
<feature type="non-terminal residue" evidence="1">
    <location>
        <position position="1"/>
    </location>
</feature>
<comment type="caution">
    <text evidence="1">The sequence shown here is derived from an EMBL/GenBank/DDBJ whole genome shotgun (WGS) entry which is preliminary data.</text>
</comment>
<dbReference type="EMBL" id="LAZR01000021">
    <property type="protein sequence ID" value="KKO04986.1"/>
    <property type="molecule type" value="Genomic_DNA"/>
</dbReference>
<sequence length="73" mass="8511">WFLEHYDSIKEAGRSVSKLSADFNPREKGAATVIEQKMERLLDGKRIMLEDALFHLNLSEYCYSEMIKLMLIS</sequence>